<organism evidence="1 2">
    <name type="scientific">Popillia japonica</name>
    <name type="common">Japanese beetle</name>
    <dbReference type="NCBI Taxonomy" id="7064"/>
    <lineage>
        <taxon>Eukaryota</taxon>
        <taxon>Metazoa</taxon>
        <taxon>Ecdysozoa</taxon>
        <taxon>Arthropoda</taxon>
        <taxon>Hexapoda</taxon>
        <taxon>Insecta</taxon>
        <taxon>Pterygota</taxon>
        <taxon>Neoptera</taxon>
        <taxon>Endopterygota</taxon>
        <taxon>Coleoptera</taxon>
        <taxon>Polyphaga</taxon>
        <taxon>Scarabaeiformia</taxon>
        <taxon>Scarabaeidae</taxon>
        <taxon>Rutelinae</taxon>
        <taxon>Popillia</taxon>
    </lineage>
</organism>
<protein>
    <submittedName>
        <fullName evidence="1">Uncharacterized protein</fullName>
    </submittedName>
</protein>
<accession>A0AAW1G7Q9</accession>
<dbReference type="EMBL" id="JASPKY010006059">
    <property type="protein sequence ID" value="KAK9659689.1"/>
    <property type="molecule type" value="Genomic_DNA"/>
</dbReference>
<keyword evidence="2" id="KW-1185">Reference proteome</keyword>
<name>A0AAW1G7Q9_POPJA</name>
<gene>
    <name evidence="1" type="ORF">QE152_g41637</name>
</gene>
<proteinExistence type="predicted"/>
<evidence type="ECO:0000313" key="1">
    <source>
        <dbReference type="EMBL" id="KAK9659689.1"/>
    </source>
</evidence>
<dbReference type="Proteomes" id="UP001458880">
    <property type="component" value="Unassembled WGS sequence"/>
</dbReference>
<feature type="non-terminal residue" evidence="1">
    <location>
        <position position="1"/>
    </location>
</feature>
<comment type="caution">
    <text evidence="1">The sequence shown here is derived from an EMBL/GenBank/DDBJ whole genome shotgun (WGS) entry which is preliminary data.</text>
</comment>
<reference evidence="1 2" key="1">
    <citation type="journal article" date="2024" name="BMC Genomics">
        <title>De novo assembly and annotation of Popillia japonica's genome with initial clues to its potential as an invasive pest.</title>
        <authorList>
            <person name="Cucini C."/>
            <person name="Boschi S."/>
            <person name="Funari R."/>
            <person name="Cardaioli E."/>
            <person name="Iannotti N."/>
            <person name="Marturano G."/>
            <person name="Paoli F."/>
            <person name="Bruttini M."/>
            <person name="Carapelli A."/>
            <person name="Frati F."/>
            <person name="Nardi F."/>
        </authorList>
    </citation>
    <scope>NUCLEOTIDE SEQUENCE [LARGE SCALE GENOMIC DNA]</scope>
    <source>
        <strain evidence="1">DMR45628</strain>
    </source>
</reference>
<sequence length="9" mass="1094">SRYVIPCEK</sequence>
<evidence type="ECO:0000313" key="2">
    <source>
        <dbReference type="Proteomes" id="UP001458880"/>
    </source>
</evidence>